<evidence type="ECO:0000256" key="2">
    <source>
        <dbReference type="ARBA" id="ARBA00022679"/>
    </source>
</evidence>
<dbReference type="Proteomes" id="UP001138997">
    <property type="component" value="Unassembled WGS sequence"/>
</dbReference>
<keyword evidence="6" id="KW-1185">Reference proteome</keyword>
<evidence type="ECO:0000256" key="1">
    <source>
        <dbReference type="ARBA" id="ARBA00022603"/>
    </source>
</evidence>
<dbReference type="AlphaFoldDB" id="A0A9X1NK68"/>
<name>A0A9X1NK68_9ACTN</name>
<comment type="caution">
    <text evidence="5">The sequence shown here is derived from an EMBL/GenBank/DDBJ whole genome shotgun (WGS) entry which is preliminary data.</text>
</comment>
<dbReference type="InterPro" id="IPR029063">
    <property type="entry name" value="SAM-dependent_MTases_sf"/>
</dbReference>
<dbReference type="GO" id="GO:0008168">
    <property type="term" value="F:methyltransferase activity"/>
    <property type="evidence" value="ECO:0007669"/>
    <property type="project" value="UniProtKB-KW"/>
</dbReference>
<evidence type="ECO:0000259" key="4">
    <source>
        <dbReference type="Pfam" id="PF13649"/>
    </source>
</evidence>
<dbReference type="RefSeq" id="WP_231447322.1">
    <property type="nucleotide sequence ID" value="NZ_JAJOMB010000017.1"/>
</dbReference>
<organism evidence="5 6">
    <name type="scientific">Kineosporia babensis</name>
    <dbReference type="NCBI Taxonomy" id="499548"/>
    <lineage>
        <taxon>Bacteria</taxon>
        <taxon>Bacillati</taxon>
        <taxon>Actinomycetota</taxon>
        <taxon>Actinomycetes</taxon>
        <taxon>Kineosporiales</taxon>
        <taxon>Kineosporiaceae</taxon>
        <taxon>Kineosporia</taxon>
    </lineage>
</organism>
<gene>
    <name evidence="5" type="ORF">LR394_27345</name>
</gene>
<dbReference type="PANTHER" id="PTHR44942:SF4">
    <property type="entry name" value="METHYLTRANSFERASE TYPE 11 DOMAIN-CONTAINING PROTEIN"/>
    <property type="match status" value="1"/>
</dbReference>
<evidence type="ECO:0000313" key="6">
    <source>
        <dbReference type="Proteomes" id="UP001138997"/>
    </source>
</evidence>
<dbReference type="Pfam" id="PF13649">
    <property type="entry name" value="Methyltransf_25"/>
    <property type="match status" value="1"/>
</dbReference>
<evidence type="ECO:0000313" key="5">
    <source>
        <dbReference type="EMBL" id="MCD5314628.1"/>
    </source>
</evidence>
<reference evidence="5" key="1">
    <citation type="submission" date="2021-11" db="EMBL/GenBank/DDBJ databases">
        <title>Streptomyces corallinus and Kineosporia corallina sp. nov., two new coral-derived marine actinobacteria.</title>
        <authorList>
            <person name="Buangrab K."/>
            <person name="Sutthacheep M."/>
            <person name="Yeemin T."/>
            <person name="Harunari E."/>
            <person name="Igarashi Y."/>
            <person name="Sripreechasak P."/>
            <person name="Kanchanasin P."/>
            <person name="Tanasupawat S."/>
            <person name="Phongsopitanun W."/>
        </authorList>
    </citation>
    <scope>NUCLEOTIDE SEQUENCE</scope>
    <source>
        <strain evidence="5">JCM 31032</strain>
    </source>
</reference>
<feature type="compositionally biased region" description="Low complexity" evidence="3">
    <location>
        <begin position="295"/>
        <end position="335"/>
    </location>
</feature>
<sequence length="355" mass="38061">MTVWQWDPSLYSGSADYYATGRMPYPPSAVQAIQQTLGLDGTGRLLDVGSGPGSLTFPLTRSFAETVAVDADAAMVEAGRAEAESLGLHSISWHALRAEELGAELGKFRVVTFAQSFHWMEQARVANIVAGLLEEGGSVVHVAASTDKGTGETPRTALRFPQPPWAEIRELVTRYLGEERRAGQGVRPLEMFDGEIEVFAAAGFGDPRIIEVPHNVARVRTVKEVMAAVYSLSYSAPHLFGERRDEFDHELRELLTSHAASGVMFAEQVGSVRLTFWDAPAVPVAPVKPVKKAKTPAPRKAPAARKAATPRKAAAGKTTTRKSAAGKTAAKSASAEPGVPAPRPKTRRATKKAAQ</sequence>
<protein>
    <submittedName>
        <fullName evidence="5">Methyltransferase domain-containing protein</fullName>
    </submittedName>
</protein>
<dbReference type="SUPFAM" id="SSF53335">
    <property type="entry name" value="S-adenosyl-L-methionine-dependent methyltransferases"/>
    <property type="match status" value="1"/>
</dbReference>
<accession>A0A9X1NK68</accession>
<evidence type="ECO:0000256" key="3">
    <source>
        <dbReference type="SAM" id="MobiDB-lite"/>
    </source>
</evidence>
<keyword evidence="2" id="KW-0808">Transferase</keyword>
<feature type="compositionally biased region" description="Basic residues" evidence="3">
    <location>
        <begin position="344"/>
        <end position="355"/>
    </location>
</feature>
<feature type="domain" description="Methyltransferase" evidence="4">
    <location>
        <begin position="46"/>
        <end position="137"/>
    </location>
</feature>
<dbReference type="PANTHER" id="PTHR44942">
    <property type="entry name" value="METHYLTRANSF_11 DOMAIN-CONTAINING PROTEIN"/>
    <property type="match status" value="1"/>
</dbReference>
<keyword evidence="1 5" id="KW-0489">Methyltransferase</keyword>
<dbReference type="InterPro" id="IPR051052">
    <property type="entry name" value="Diverse_substrate_MTase"/>
</dbReference>
<feature type="region of interest" description="Disordered" evidence="3">
    <location>
        <begin position="290"/>
        <end position="355"/>
    </location>
</feature>
<dbReference type="InterPro" id="IPR041698">
    <property type="entry name" value="Methyltransf_25"/>
</dbReference>
<dbReference type="CDD" id="cd02440">
    <property type="entry name" value="AdoMet_MTases"/>
    <property type="match status" value="1"/>
</dbReference>
<dbReference type="EMBL" id="JAJOMB010000017">
    <property type="protein sequence ID" value="MCD5314628.1"/>
    <property type="molecule type" value="Genomic_DNA"/>
</dbReference>
<proteinExistence type="predicted"/>
<dbReference type="GO" id="GO:0032259">
    <property type="term" value="P:methylation"/>
    <property type="evidence" value="ECO:0007669"/>
    <property type="project" value="UniProtKB-KW"/>
</dbReference>
<dbReference type="Gene3D" id="3.40.50.150">
    <property type="entry name" value="Vaccinia Virus protein VP39"/>
    <property type="match status" value="1"/>
</dbReference>